<keyword evidence="7" id="KW-1185">Reference proteome</keyword>
<dbReference type="InterPro" id="IPR016024">
    <property type="entry name" value="ARM-type_fold"/>
</dbReference>
<organism evidence="6 7">
    <name type="scientific">Aduncisulcus paluster</name>
    <dbReference type="NCBI Taxonomy" id="2918883"/>
    <lineage>
        <taxon>Eukaryota</taxon>
        <taxon>Metamonada</taxon>
        <taxon>Carpediemonas-like organisms</taxon>
        <taxon>Aduncisulcus</taxon>
    </lineage>
</organism>
<evidence type="ECO:0000313" key="6">
    <source>
        <dbReference type="EMBL" id="GKT24057.1"/>
    </source>
</evidence>
<keyword evidence="2" id="KW-0813">Transport</keyword>
<keyword evidence="4" id="KW-0677">Repeat</keyword>
<dbReference type="SUPFAM" id="SSF48371">
    <property type="entry name" value="ARM repeat"/>
    <property type="match status" value="1"/>
</dbReference>
<gene>
    <name evidence="6" type="ORF">ADUPG1_012615</name>
</gene>
<keyword evidence="3" id="KW-0963">Cytoplasm</keyword>
<dbReference type="InterPro" id="IPR040122">
    <property type="entry name" value="Importin_beta"/>
</dbReference>
<dbReference type="InterPro" id="IPR011989">
    <property type="entry name" value="ARM-like"/>
</dbReference>
<comment type="caution">
    <text evidence="6">The sequence shown here is derived from an EMBL/GenBank/DDBJ whole genome shotgun (WGS) entry which is preliminary data.</text>
</comment>
<name>A0ABQ5K036_9EUKA</name>
<evidence type="ECO:0000256" key="1">
    <source>
        <dbReference type="ARBA" id="ARBA00004496"/>
    </source>
</evidence>
<sequence length="1221" mass="136301">MDKKELENLFYVLNHPEHADHKEYSKKIRELSEKHKMKALEIFMAGLADISNPAERALCAVLFRRFVVAYQGCDFVKTNKNPELEKKITDSLIRIVENERDLIVQKRIAQLISYFVTMVHVGMSMEDNPRKYGWDIIIRKTIDWLDHSSTENISLTIFEEVGIALVNIVPTRQVPEYLRTIYDKFKTVLENSTHKSVPKLMCASLRCMMKLFTIAENKEPYVEVLRFTFGVIKQLLEKKAPGDYAQNLIKSLISLFESSNSSVIPHIKYIHANLKDLVANGDIPSNVRGYAFEAEVVLCEHLTTEVRKSIPNIARDLLPLAVIVFTEEIDDTPEDLELWASANGKDDFQETDVVNMIENAVDRLCNSLGGSLCGPAVLECLTAGLPSPIWKVRHAVLILFALSAEGIARAGASEKLIREFVVPTWKLMKDPHPRVRWAFANMVSRCAQDFYPTFIDKFSKDAIDALGFMSCEDSCGRVRAKAISCVTDIIDKGGVEIVEEHFDKIMEAIRNVLRVDRMDCRANGVMLLARVSEYGEHKIQSEYGALINPILEMLDNVTTEVEKSIKDELINENIAHSAFRSNLIECAATMCQAVGKRESKKDIITLFNLLIRSMKITIRTTDDTVLQSTMLAMSHVVRLIEEDVIPALPQIVEYALKIASVGDEFVTSGEDAMEDGDFEPNNTAADERAAAMSLLCVVISVVSGSFAVYLPKAIPVVADGLNSIISEEVKIYSANILGDVIECAEDGVSMGVINKSQRNEIISKIIKECVPSIMNNIVMENSEEVVGAYIVSLARIVEGVKEYGDVVKSLWEEKEKLILNPLATIVMNIPDYVESRIFMELHVDEGEMMVEYEDSDGEPVNGILVQSEKVSELLQKDEILALTDTDTIPEHLLVGLEPYEREELVDIIAKLRIKVSVLTTVLTNFTRYVRACIRVFKVPFIGMFIEQFSDIMKKWNSGNSLPPEKTAYLAIATDCIDFLHGQHEIVEKFAVIIAECGPGFLERGFTDLRRNAFFSLGLLAQFYPAIATKSGILPSVVKMCVEAITVSDCYSIELAKVTDNALTCLVRIAKFVEGSEELLSKSEAACGAGLGTVKAVWREALKRLEETRGDATETHWLVSIIIKEANEGNEGIVGDSGNESERKQLLIYLTKSLLKMFFLRERAEARGDVEGSLVLDGSAEKLAASFLKKMSAAASIFDEAVSVLSDKQKEEFKDRIGKLGV</sequence>
<evidence type="ECO:0000256" key="2">
    <source>
        <dbReference type="ARBA" id="ARBA00022448"/>
    </source>
</evidence>
<evidence type="ECO:0000256" key="3">
    <source>
        <dbReference type="ARBA" id="ARBA00022490"/>
    </source>
</evidence>
<dbReference type="Gene3D" id="1.25.10.10">
    <property type="entry name" value="Leucine-rich Repeat Variant"/>
    <property type="match status" value="2"/>
</dbReference>
<evidence type="ECO:0000256" key="5">
    <source>
        <dbReference type="ARBA" id="ARBA00022927"/>
    </source>
</evidence>
<dbReference type="EMBL" id="BQXS01012503">
    <property type="protein sequence ID" value="GKT24057.1"/>
    <property type="molecule type" value="Genomic_DNA"/>
</dbReference>
<accession>A0ABQ5K036</accession>
<proteinExistence type="predicted"/>
<dbReference type="Proteomes" id="UP001057375">
    <property type="component" value="Unassembled WGS sequence"/>
</dbReference>
<evidence type="ECO:0000256" key="4">
    <source>
        <dbReference type="ARBA" id="ARBA00022737"/>
    </source>
</evidence>
<reference evidence="6" key="1">
    <citation type="submission" date="2022-03" db="EMBL/GenBank/DDBJ databases">
        <title>Draft genome sequence of Aduncisulcus paluster, a free-living microaerophilic Fornicata.</title>
        <authorList>
            <person name="Yuyama I."/>
            <person name="Kume K."/>
            <person name="Tamura T."/>
            <person name="Inagaki Y."/>
            <person name="Hashimoto T."/>
        </authorList>
    </citation>
    <scope>NUCLEOTIDE SEQUENCE</scope>
    <source>
        <strain evidence="6">NY0171</strain>
    </source>
</reference>
<comment type="subcellular location">
    <subcellularLocation>
        <location evidence="1">Cytoplasm</location>
    </subcellularLocation>
</comment>
<protein>
    <submittedName>
        <fullName evidence="6">Importin beta family like protein</fullName>
    </submittedName>
</protein>
<evidence type="ECO:0000313" key="7">
    <source>
        <dbReference type="Proteomes" id="UP001057375"/>
    </source>
</evidence>
<keyword evidence="5" id="KW-0653">Protein transport</keyword>
<dbReference type="PANTHER" id="PTHR10527">
    <property type="entry name" value="IMPORTIN BETA"/>
    <property type="match status" value="1"/>
</dbReference>